<comment type="function">
    <text evidence="2 7">Catalyzes the formation of N(7)-methylguanine at position 46 (m7G46) in tRNA.</text>
</comment>
<proteinExistence type="inferred from homology"/>
<dbReference type="EMBL" id="DPPF01000142">
    <property type="protein sequence ID" value="HCW93408.1"/>
    <property type="molecule type" value="Genomic_DNA"/>
</dbReference>
<dbReference type="Pfam" id="PF02390">
    <property type="entry name" value="Methyltransf_4"/>
    <property type="match status" value="1"/>
</dbReference>
<accession>A0A3D5QCF2</accession>
<comment type="pathway">
    <text evidence="7">tRNA modification; N(7)-methylguanine-tRNA biosynthesis.</text>
</comment>
<comment type="caution">
    <text evidence="7">Lacks conserved residue(s) required for the propagation of feature annotation.</text>
</comment>
<sequence>MQSELSERQLQKLELDFEENLYIYSDSIKDQLLPFTDYETINLNEFFKDNNSLNVEIGIGNGEFLAHLAENYPDENFLGFEVVKRVFKKAVSRIQRKRLENVKLVHYDGSFFVSLLPEKSVSNFYVNFPDPWPKKKHHKRRLLKTPFLKLLARKLKNDGTLYMVTDHENYAKEIMTNLIPVDDLTSAFKSVYVNELVDYYPTKYYRKFANPGSVFFFKMKKL</sequence>
<reference evidence="8 9" key="1">
    <citation type="journal article" date="2018" name="Nat. Biotechnol.">
        <title>A standardized bacterial taxonomy based on genome phylogeny substantially revises the tree of life.</title>
        <authorList>
            <person name="Parks D.H."/>
            <person name="Chuvochina M."/>
            <person name="Waite D.W."/>
            <person name="Rinke C."/>
            <person name="Skarshewski A."/>
            <person name="Chaumeil P.A."/>
            <person name="Hugenholtz P."/>
        </authorList>
    </citation>
    <scope>NUCLEOTIDE SEQUENCE [LARGE SCALE GENOMIC DNA]</scope>
    <source>
        <strain evidence="8">UBA8672</strain>
    </source>
</reference>
<dbReference type="GO" id="GO:0043527">
    <property type="term" value="C:tRNA methyltransferase complex"/>
    <property type="evidence" value="ECO:0007669"/>
    <property type="project" value="TreeGrafter"/>
</dbReference>
<organism evidence="8 9">
    <name type="scientific">Flexistipes sinusarabici</name>
    <dbReference type="NCBI Taxonomy" id="2352"/>
    <lineage>
        <taxon>Bacteria</taxon>
        <taxon>Pseudomonadati</taxon>
        <taxon>Deferribacterota</taxon>
        <taxon>Deferribacteres</taxon>
        <taxon>Deferribacterales</taxon>
        <taxon>Flexistipitaceae</taxon>
        <taxon>Flexistipes</taxon>
    </lineage>
</organism>
<feature type="binding site" evidence="7">
    <location>
        <position position="81"/>
    </location>
    <ligand>
        <name>S-adenosyl-L-methionine</name>
        <dbReference type="ChEBI" id="CHEBI:59789"/>
    </ligand>
</feature>
<evidence type="ECO:0000256" key="5">
    <source>
        <dbReference type="ARBA" id="ARBA00022691"/>
    </source>
</evidence>
<gene>
    <name evidence="7 8" type="primary">trmB</name>
    <name evidence="8" type="ORF">DHM44_06980</name>
</gene>
<dbReference type="AlphaFoldDB" id="A0A3D5QCF2"/>
<dbReference type="InterPro" id="IPR003358">
    <property type="entry name" value="tRNA_(Gua-N-7)_MeTrfase_Trmb"/>
</dbReference>
<feature type="binding site" evidence="7">
    <location>
        <position position="56"/>
    </location>
    <ligand>
        <name>S-adenosyl-L-methionine</name>
        <dbReference type="ChEBI" id="CHEBI:59789"/>
    </ligand>
</feature>
<dbReference type="PROSITE" id="PS51625">
    <property type="entry name" value="SAM_MT_TRMB"/>
    <property type="match status" value="1"/>
</dbReference>
<feature type="binding site" evidence="7">
    <location>
        <position position="134"/>
    </location>
    <ligand>
        <name>substrate</name>
    </ligand>
</feature>
<dbReference type="GO" id="GO:0008176">
    <property type="term" value="F:tRNA (guanine(46)-N7)-methyltransferase activity"/>
    <property type="evidence" value="ECO:0007669"/>
    <property type="project" value="UniProtKB-UniRule"/>
</dbReference>
<dbReference type="EC" id="2.1.1.33" evidence="7"/>
<keyword evidence="5 7" id="KW-0949">S-adenosyl-L-methionine</keyword>
<dbReference type="Proteomes" id="UP000262325">
    <property type="component" value="Unassembled WGS sequence"/>
</dbReference>
<dbReference type="PANTHER" id="PTHR23417">
    <property type="entry name" value="3-DEOXY-D-MANNO-OCTULOSONIC-ACID TRANSFERASE/TRNA GUANINE-N 7 - -METHYLTRANSFERASE"/>
    <property type="match status" value="1"/>
</dbReference>
<evidence type="ECO:0000313" key="8">
    <source>
        <dbReference type="EMBL" id="HCW93408.1"/>
    </source>
</evidence>
<dbReference type="CDD" id="cd02440">
    <property type="entry name" value="AdoMet_MTases"/>
    <property type="match status" value="1"/>
</dbReference>
<comment type="catalytic activity">
    <reaction evidence="1 7">
        <text>guanosine(46) in tRNA + S-adenosyl-L-methionine = N(7)-methylguanosine(46) in tRNA + S-adenosyl-L-homocysteine</text>
        <dbReference type="Rhea" id="RHEA:42708"/>
        <dbReference type="Rhea" id="RHEA-COMP:10188"/>
        <dbReference type="Rhea" id="RHEA-COMP:10189"/>
        <dbReference type="ChEBI" id="CHEBI:57856"/>
        <dbReference type="ChEBI" id="CHEBI:59789"/>
        <dbReference type="ChEBI" id="CHEBI:74269"/>
        <dbReference type="ChEBI" id="CHEBI:74480"/>
        <dbReference type="EC" id="2.1.1.33"/>
    </reaction>
</comment>
<evidence type="ECO:0000256" key="6">
    <source>
        <dbReference type="ARBA" id="ARBA00022694"/>
    </source>
</evidence>
<dbReference type="SUPFAM" id="SSF53335">
    <property type="entry name" value="S-adenosyl-L-methionine-dependent methyltransferases"/>
    <property type="match status" value="1"/>
</dbReference>
<name>A0A3D5QCF2_FLESI</name>
<keyword evidence="6 7" id="KW-0819">tRNA processing</keyword>
<feature type="binding site" evidence="7">
    <location>
        <position position="108"/>
    </location>
    <ligand>
        <name>S-adenosyl-L-methionine</name>
        <dbReference type="ChEBI" id="CHEBI:59789"/>
    </ligand>
</feature>
<keyword evidence="3 7" id="KW-0489">Methyltransferase</keyword>
<keyword evidence="4 7" id="KW-0808">Transferase</keyword>
<evidence type="ECO:0000256" key="3">
    <source>
        <dbReference type="ARBA" id="ARBA00022603"/>
    </source>
</evidence>
<comment type="caution">
    <text evidence="8">The sequence shown here is derived from an EMBL/GenBank/DDBJ whole genome shotgun (WGS) entry which is preliminary data.</text>
</comment>
<evidence type="ECO:0000256" key="1">
    <source>
        <dbReference type="ARBA" id="ARBA00000142"/>
    </source>
</evidence>
<protein>
    <recommendedName>
        <fullName evidence="7">tRNA (guanine-N(7)-)-methyltransferase</fullName>
        <ecNumber evidence="7">2.1.1.33</ecNumber>
    </recommendedName>
    <alternativeName>
        <fullName evidence="7">tRNA (guanine(46)-N(7))-methyltransferase</fullName>
    </alternativeName>
    <alternativeName>
        <fullName evidence="7">tRNA(m7G46)-methyltransferase</fullName>
    </alternativeName>
</protein>
<dbReference type="NCBIfam" id="TIGR00091">
    <property type="entry name" value="tRNA (guanosine(46)-N7)-methyltransferase TrmB"/>
    <property type="match status" value="1"/>
</dbReference>
<dbReference type="Gene3D" id="3.40.50.150">
    <property type="entry name" value="Vaccinia Virus protein VP39"/>
    <property type="match status" value="1"/>
</dbReference>
<evidence type="ECO:0000256" key="4">
    <source>
        <dbReference type="ARBA" id="ARBA00022679"/>
    </source>
</evidence>
<evidence type="ECO:0000256" key="2">
    <source>
        <dbReference type="ARBA" id="ARBA00003015"/>
    </source>
</evidence>
<dbReference type="InterPro" id="IPR055361">
    <property type="entry name" value="tRNA_methyltr_TrmB_bact"/>
</dbReference>
<feature type="binding site" evidence="7">
    <location>
        <position position="166"/>
    </location>
    <ligand>
        <name>substrate</name>
    </ligand>
</feature>
<dbReference type="HAMAP" id="MF_01057">
    <property type="entry name" value="tRNA_methyltr_TrmB"/>
    <property type="match status" value="1"/>
</dbReference>
<dbReference type="InterPro" id="IPR029063">
    <property type="entry name" value="SAM-dependent_MTases_sf"/>
</dbReference>
<comment type="similarity">
    <text evidence="7">Belongs to the class I-like SAM-binding methyltransferase superfamily. TrmB family.</text>
</comment>
<evidence type="ECO:0000313" key="9">
    <source>
        <dbReference type="Proteomes" id="UP000262325"/>
    </source>
</evidence>
<dbReference type="PANTHER" id="PTHR23417:SF14">
    <property type="entry name" value="PENTACOTRIPEPTIDE-REPEAT REGION OF PRORP DOMAIN-CONTAINING PROTEIN"/>
    <property type="match status" value="1"/>
</dbReference>
<dbReference type="UniPathway" id="UPA00989"/>
<evidence type="ECO:0000256" key="7">
    <source>
        <dbReference type="HAMAP-Rule" id="MF_01057"/>
    </source>
</evidence>
<feature type="binding site" evidence="7">
    <location>
        <position position="130"/>
    </location>
    <ligand>
        <name>S-adenosyl-L-methionine</name>
        <dbReference type="ChEBI" id="CHEBI:59789"/>
    </ligand>
</feature>